<proteinExistence type="predicted"/>
<evidence type="ECO:0000259" key="1">
    <source>
        <dbReference type="Pfam" id="PF24674"/>
    </source>
</evidence>
<dbReference type="Proteomes" id="UP000887577">
    <property type="component" value="Unplaced"/>
</dbReference>
<evidence type="ECO:0000313" key="2">
    <source>
        <dbReference type="Proteomes" id="UP000887577"/>
    </source>
</evidence>
<accession>A0A914YU91</accession>
<dbReference type="InterPro" id="IPR056072">
    <property type="entry name" value="SNTX_MACPF/CDC-like_dom"/>
</dbReference>
<keyword evidence="2" id="KW-1185">Reference proteome</keyword>
<name>A0A914YU91_9BILA</name>
<reference evidence="3" key="1">
    <citation type="submission" date="2022-11" db="UniProtKB">
        <authorList>
            <consortium name="WormBaseParasite"/>
        </authorList>
    </citation>
    <scope>IDENTIFICATION</scope>
</reference>
<dbReference type="WBParaSite" id="PSU_v2.g3236.t1">
    <property type="protein sequence ID" value="PSU_v2.g3236.t1"/>
    <property type="gene ID" value="PSU_v2.g3236"/>
</dbReference>
<protein>
    <recommendedName>
        <fullName evidence="1">SNTX MACPF/CDC-like domain-containing protein</fullName>
    </recommendedName>
</protein>
<sequence>MKHLISSSNFGELNGTHVVVGISWGTNTALSMAYNYTINDSQTALAEKQLQHVCDKFKKLSIENDSNEFVADDIIFENGDGLMLNIYADLTPEGLKIPTNLKEAKEYFNQMAQSYANFKGTPMELILLPLNIVQRVFGLQQNFAGNRISNNIEMPTIKRLEQLFDIIYQSSANFENLVKLCTENEGFFAEEDKNEVKNYANKFESGVNEMRGELAVLVQNVSSFSCR</sequence>
<feature type="domain" description="SNTX MACPF/CDC-like" evidence="1">
    <location>
        <begin position="3"/>
        <end position="138"/>
    </location>
</feature>
<organism evidence="2 3">
    <name type="scientific">Panagrolaimus superbus</name>
    <dbReference type="NCBI Taxonomy" id="310955"/>
    <lineage>
        <taxon>Eukaryota</taxon>
        <taxon>Metazoa</taxon>
        <taxon>Ecdysozoa</taxon>
        <taxon>Nematoda</taxon>
        <taxon>Chromadorea</taxon>
        <taxon>Rhabditida</taxon>
        <taxon>Tylenchina</taxon>
        <taxon>Panagrolaimomorpha</taxon>
        <taxon>Panagrolaimoidea</taxon>
        <taxon>Panagrolaimidae</taxon>
        <taxon>Panagrolaimus</taxon>
    </lineage>
</organism>
<dbReference type="AlphaFoldDB" id="A0A914YU91"/>
<evidence type="ECO:0000313" key="3">
    <source>
        <dbReference type="WBParaSite" id="PSU_v2.g3236.t1"/>
    </source>
</evidence>
<dbReference type="Pfam" id="PF24674">
    <property type="entry name" value="MACPF_SNTX"/>
    <property type="match status" value="1"/>
</dbReference>